<dbReference type="AlphaFoldDB" id="A0A090QBM9"/>
<evidence type="ECO:0000313" key="1">
    <source>
        <dbReference type="EMBL" id="GAL00381.1"/>
    </source>
</evidence>
<comment type="caution">
    <text evidence="1">The sequence shown here is derived from an EMBL/GenBank/DDBJ whole genome shotgun (WGS) entry which is preliminary data.</text>
</comment>
<dbReference type="Proteomes" id="UP000029226">
    <property type="component" value="Unassembled WGS sequence"/>
</dbReference>
<accession>A0A090QBM9</accession>
<gene>
    <name evidence="1" type="ORF">JCM19314_1989</name>
</gene>
<protein>
    <submittedName>
        <fullName evidence="1">Uncharacterized protein</fullName>
    </submittedName>
</protein>
<dbReference type="EMBL" id="BBMM01000005">
    <property type="protein sequence ID" value="GAL00381.1"/>
    <property type="molecule type" value="Genomic_DNA"/>
</dbReference>
<sequence>MYTVPNPPGNQNTVSLTVNDGDTLVLDYIADAVTPGDNEFTLFDSEGIIVIDSGFSPATGNYFNGSASCPTCPAVTTITVNNVVADAAEIGWTK</sequence>
<organism evidence="1 2">
    <name type="scientific">Nonlabens ulvanivorans</name>
    <name type="common">Persicivirga ulvanivorans</name>
    <dbReference type="NCBI Taxonomy" id="906888"/>
    <lineage>
        <taxon>Bacteria</taxon>
        <taxon>Pseudomonadati</taxon>
        <taxon>Bacteroidota</taxon>
        <taxon>Flavobacteriia</taxon>
        <taxon>Flavobacteriales</taxon>
        <taxon>Flavobacteriaceae</taxon>
        <taxon>Nonlabens</taxon>
    </lineage>
</organism>
<reference evidence="1 2" key="1">
    <citation type="journal article" date="2014" name="Genome Announc.">
        <title>Draft Genome Sequences of Marine Flavobacterium Nonlabens Strains NR17, NR24, NR27, NR32, NR33, and Ara13.</title>
        <authorList>
            <person name="Nakanishi M."/>
            <person name="Meirelles P."/>
            <person name="Suzuki R."/>
            <person name="Takatani N."/>
            <person name="Mino S."/>
            <person name="Suda W."/>
            <person name="Oshima K."/>
            <person name="Hattori M."/>
            <person name="Ohkuma M."/>
            <person name="Hosokawa M."/>
            <person name="Miyashita K."/>
            <person name="Thompson F.L."/>
            <person name="Niwa A."/>
            <person name="Sawabe T."/>
            <person name="Sawabe T."/>
        </authorList>
    </citation>
    <scope>NUCLEOTIDE SEQUENCE [LARGE SCALE GENOMIC DNA]</scope>
    <source>
        <strain evidence="2">JCM19314</strain>
    </source>
</reference>
<proteinExistence type="predicted"/>
<name>A0A090QBM9_NONUL</name>
<evidence type="ECO:0000313" key="2">
    <source>
        <dbReference type="Proteomes" id="UP000029226"/>
    </source>
</evidence>